<dbReference type="Gene3D" id="3.40.50.2300">
    <property type="match status" value="1"/>
</dbReference>
<feature type="modified residue" description="4-aspartylphosphate" evidence="2">
    <location>
        <position position="55"/>
    </location>
</feature>
<dbReference type="RefSeq" id="WP_091639108.1">
    <property type="nucleotide sequence ID" value="NZ_FOEG01000001.1"/>
</dbReference>
<reference evidence="5 6" key="1">
    <citation type="submission" date="2016-10" db="EMBL/GenBank/DDBJ databases">
        <authorList>
            <person name="de Groot N.N."/>
        </authorList>
    </citation>
    <scope>NUCLEOTIDE SEQUENCE [LARGE SCALE GENOMIC DNA]</scope>
    <source>
        <strain evidence="5 6">CGMCC 1.6291</strain>
    </source>
</reference>
<keyword evidence="6" id="KW-1185">Reference proteome</keyword>
<keyword evidence="2" id="KW-0597">Phosphoprotein</keyword>
<evidence type="ECO:0000256" key="1">
    <source>
        <dbReference type="ARBA" id="ARBA00023125"/>
    </source>
</evidence>
<dbReference type="InterPro" id="IPR039420">
    <property type="entry name" value="WalR-like"/>
</dbReference>
<dbReference type="NCBIfam" id="NF007935">
    <property type="entry name" value="PRK10651.1"/>
    <property type="match status" value="1"/>
</dbReference>
<dbReference type="STRING" id="406100.SAMN04488052_101175"/>
<evidence type="ECO:0000256" key="2">
    <source>
        <dbReference type="PROSITE-ProRule" id="PRU00169"/>
    </source>
</evidence>
<dbReference type="EMBL" id="FOEG01000001">
    <property type="protein sequence ID" value="SEO45780.1"/>
    <property type="molecule type" value="Genomic_DNA"/>
</dbReference>
<evidence type="ECO:0000259" key="4">
    <source>
        <dbReference type="PROSITE" id="PS50110"/>
    </source>
</evidence>
<dbReference type="AlphaFoldDB" id="A0A1H8PV18"/>
<feature type="domain" description="Response regulatory" evidence="4">
    <location>
        <begin position="4"/>
        <end position="120"/>
    </location>
</feature>
<evidence type="ECO:0000313" key="5">
    <source>
        <dbReference type="EMBL" id="SEO45780.1"/>
    </source>
</evidence>
<dbReference type="SUPFAM" id="SSF46894">
    <property type="entry name" value="C-terminal effector domain of the bipartite response regulators"/>
    <property type="match status" value="1"/>
</dbReference>
<dbReference type="PANTHER" id="PTHR43214:SF38">
    <property type="entry name" value="NITRATE_NITRITE RESPONSE REGULATOR PROTEIN NARL"/>
    <property type="match status" value="1"/>
</dbReference>
<dbReference type="GO" id="GO:0006355">
    <property type="term" value="P:regulation of DNA-templated transcription"/>
    <property type="evidence" value="ECO:0007669"/>
    <property type="project" value="InterPro"/>
</dbReference>
<dbReference type="Pfam" id="PF00196">
    <property type="entry name" value="GerE"/>
    <property type="match status" value="1"/>
</dbReference>
<evidence type="ECO:0000313" key="6">
    <source>
        <dbReference type="Proteomes" id="UP000199657"/>
    </source>
</evidence>
<dbReference type="CDD" id="cd06170">
    <property type="entry name" value="LuxR_C_like"/>
    <property type="match status" value="1"/>
</dbReference>
<dbReference type="GO" id="GO:0000160">
    <property type="term" value="P:phosphorelay signal transduction system"/>
    <property type="evidence" value="ECO:0007669"/>
    <property type="project" value="InterPro"/>
</dbReference>
<feature type="domain" description="HTH luxR-type" evidence="3">
    <location>
        <begin position="145"/>
        <end position="210"/>
    </location>
</feature>
<gene>
    <name evidence="5" type="ORF">SAMN04488052_101175</name>
</gene>
<protein>
    <submittedName>
        <fullName evidence="5">Two component transcriptional regulator, LuxR family</fullName>
    </submittedName>
</protein>
<dbReference type="SMART" id="SM00421">
    <property type="entry name" value="HTH_LUXR"/>
    <property type="match status" value="1"/>
</dbReference>
<dbReference type="PRINTS" id="PR00038">
    <property type="entry name" value="HTHLUXR"/>
</dbReference>
<dbReference type="GO" id="GO:0003677">
    <property type="term" value="F:DNA binding"/>
    <property type="evidence" value="ECO:0007669"/>
    <property type="project" value="UniProtKB-KW"/>
</dbReference>
<dbReference type="InterPro" id="IPR016032">
    <property type="entry name" value="Sig_transdc_resp-reg_C-effctor"/>
</dbReference>
<dbReference type="PROSITE" id="PS50110">
    <property type="entry name" value="RESPONSE_REGULATORY"/>
    <property type="match status" value="1"/>
</dbReference>
<dbReference type="PROSITE" id="PS50043">
    <property type="entry name" value="HTH_LUXR_2"/>
    <property type="match status" value="1"/>
</dbReference>
<sequence>MTTRVLIVDDHPLLRRGVSQLLELEADMACVGESSNGAEALDMAADLQPDLILLDLNMQGMTGVETLKALRENSIEACIVMLTVSDSEDDLTASLRAGANGYLLKDMEPEALIAQLRRAAAGEIVISEALTSSLARALTQGRRADSPGIDRLTAREREILRHLARGESNKTIARNLGITEGTTKVHVKNLLKKMEFRSRVEAAVWAVQNELK</sequence>
<dbReference type="InterPro" id="IPR000792">
    <property type="entry name" value="Tscrpt_reg_LuxR_C"/>
</dbReference>
<dbReference type="Pfam" id="PF00072">
    <property type="entry name" value="Response_reg"/>
    <property type="match status" value="1"/>
</dbReference>
<organism evidence="5 6">
    <name type="scientific">Aquisalimonas asiatica</name>
    <dbReference type="NCBI Taxonomy" id="406100"/>
    <lineage>
        <taxon>Bacteria</taxon>
        <taxon>Pseudomonadati</taxon>
        <taxon>Pseudomonadota</taxon>
        <taxon>Gammaproteobacteria</taxon>
        <taxon>Chromatiales</taxon>
        <taxon>Ectothiorhodospiraceae</taxon>
        <taxon>Aquisalimonas</taxon>
    </lineage>
</organism>
<dbReference type="InterPro" id="IPR001789">
    <property type="entry name" value="Sig_transdc_resp-reg_receiver"/>
</dbReference>
<dbReference type="OrthoDB" id="9796655at2"/>
<dbReference type="SMART" id="SM00448">
    <property type="entry name" value="REC"/>
    <property type="match status" value="1"/>
</dbReference>
<keyword evidence="1" id="KW-0238">DNA-binding</keyword>
<name>A0A1H8PV18_9GAMM</name>
<evidence type="ECO:0000259" key="3">
    <source>
        <dbReference type="PROSITE" id="PS50043"/>
    </source>
</evidence>
<dbReference type="PANTHER" id="PTHR43214">
    <property type="entry name" value="TWO-COMPONENT RESPONSE REGULATOR"/>
    <property type="match status" value="1"/>
</dbReference>
<dbReference type="SUPFAM" id="SSF52172">
    <property type="entry name" value="CheY-like"/>
    <property type="match status" value="1"/>
</dbReference>
<proteinExistence type="predicted"/>
<dbReference type="Proteomes" id="UP000199657">
    <property type="component" value="Unassembled WGS sequence"/>
</dbReference>
<dbReference type="InterPro" id="IPR011006">
    <property type="entry name" value="CheY-like_superfamily"/>
</dbReference>
<accession>A0A1H8PV18</accession>